<dbReference type="Proteomes" id="UP000729402">
    <property type="component" value="Unassembled WGS sequence"/>
</dbReference>
<sequence>MACMGACTSPPKDSTVLLLLLPLPAITAAVAAGGSSGREGEVGLRLGAAVLARGGVVGPGGLLRRVVRAEPDSALLDGGRGSPPPYRPHGRFLTPRKCCWPWPVPPMPSAERGGRSRRCHRLIRGGQEEALIGGGGNGGGVERRFECLTVRPAPPVPLVFSVADLR</sequence>
<keyword evidence="1" id="KW-0732">Signal</keyword>
<evidence type="ECO:0000313" key="2">
    <source>
        <dbReference type="EMBL" id="KAG8095790.1"/>
    </source>
</evidence>
<name>A0A8J5WQK0_ZIZPA</name>
<proteinExistence type="predicted"/>
<evidence type="ECO:0000256" key="1">
    <source>
        <dbReference type="SAM" id="SignalP"/>
    </source>
</evidence>
<reference evidence="2" key="2">
    <citation type="submission" date="2021-02" db="EMBL/GenBank/DDBJ databases">
        <authorList>
            <person name="Kimball J.A."/>
            <person name="Haas M.W."/>
            <person name="Macchietto M."/>
            <person name="Kono T."/>
            <person name="Duquette J."/>
            <person name="Shao M."/>
        </authorList>
    </citation>
    <scope>NUCLEOTIDE SEQUENCE</scope>
    <source>
        <tissue evidence="2">Fresh leaf tissue</tissue>
    </source>
</reference>
<accession>A0A8J5WQK0</accession>
<comment type="caution">
    <text evidence="2">The sequence shown here is derived from an EMBL/GenBank/DDBJ whole genome shotgun (WGS) entry which is preliminary data.</text>
</comment>
<gene>
    <name evidence="2" type="ORF">GUJ93_ZPchr0013g37768</name>
</gene>
<keyword evidence="3" id="KW-1185">Reference proteome</keyword>
<organism evidence="2 3">
    <name type="scientific">Zizania palustris</name>
    <name type="common">Northern wild rice</name>
    <dbReference type="NCBI Taxonomy" id="103762"/>
    <lineage>
        <taxon>Eukaryota</taxon>
        <taxon>Viridiplantae</taxon>
        <taxon>Streptophyta</taxon>
        <taxon>Embryophyta</taxon>
        <taxon>Tracheophyta</taxon>
        <taxon>Spermatophyta</taxon>
        <taxon>Magnoliopsida</taxon>
        <taxon>Liliopsida</taxon>
        <taxon>Poales</taxon>
        <taxon>Poaceae</taxon>
        <taxon>BOP clade</taxon>
        <taxon>Oryzoideae</taxon>
        <taxon>Oryzeae</taxon>
        <taxon>Zizaniinae</taxon>
        <taxon>Zizania</taxon>
    </lineage>
</organism>
<feature type="chain" id="PRO_5035213493" evidence="1">
    <location>
        <begin position="29"/>
        <end position="166"/>
    </location>
</feature>
<dbReference type="AlphaFoldDB" id="A0A8J5WQK0"/>
<protein>
    <submittedName>
        <fullName evidence="2">Uncharacterized protein</fullName>
    </submittedName>
</protein>
<dbReference type="EMBL" id="JAAALK010000079">
    <property type="protein sequence ID" value="KAG8095790.1"/>
    <property type="molecule type" value="Genomic_DNA"/>
</dbReference>
<evidence type="ECO:0000313" key="3">
    <source>
        <dbReference type="Proteomes" id="UP000729402"/>
    </source>
</evidence>
<reference evidence="2" key="1">
    <citation type="journal article" date="2021" name="bioRxiv">
        <title>Whole Genome Assembly and Annotation of Northern Wild Rice, Zizania palustris L., Supports a Whole Genome Duplication in the Zizania Genus.</title>
        <authorList>
            <person name="Haas M."/>
            <person name="Kono T."/>
            <person name="Macchietto M."/>
            <person name="Millas R."/>
            <person name="McGilp L."/>
            <person name="Shao M."/>
            <person name="Duquette J."/>
            <person name="Hirsch C.N."/>
            <person name="Kimball J."/>
        </authorList>
    </citation>
    <scope>NUCLEOTIDE SEQUENCE</scope>
    <source>
        <tissue evidence="2">Fresh leaf tissue</tissue>
    </source>
</reference>
<feature type="signal peptide" evidence="1">
    <location>
        <begin position="1"/>
        <end position="28"/>
    </location>
</feature>